<gene>
    <name evidence="7" type="ORF">KFL_000120180</name>
</gene>
<evidence type="ECO:0000256" key="5">
    <source>
        <dbReference type="ARBA" id="ARBA00034078"/>
    </source>
</evidence>
<keyword evidence="4" id="KW-0411">Iron-sulfur</keyword>
<dbReference type="GO" id="GO:0006879">
    <property type="term" value="P:intracellular iron ion homeostasis"/>
    <property type="evidence" value="ECO:0000318"/>
    <property type="project" value="GO_Central"/>
</dbReference>
<dbReference type="PANTHER" id="PTHR13680:SF5">
    <property type="entry name" value="CDGSH IRON-SULFUR DOMAIN-CONTAINING PROTEIN 1"/>
    <property type="match status" value="1"/>
</dbReference>
<evidence type="ECO:0000259" key="6">
    <source>
        <dbReference type="SMART" id="SM00704"/>
    </source>
</evidence>
<name>A0A1Y1HIP0_KLENI</name>
<dbReference type="OMA" id="GLTSCGH"/>
<dbReference type="GO" id="GO:0005741">
    <property type="term" value="C:mitochondrial outer membrane"/>
    <property type="evidence" value="ECO:0000318"/>
    <property type="project" value="GO_Central"/>
</dbReference>
<dbReference type="Proteomes" id="UP000054558">
    <property type="component" value="Unassembled WGS sequence"/>
</dbReference>
<dbReference type="EMBL" id="DF236961">
    <property type="protein sequence ID" value="GAQ78370.1"/>
    <property type="molecule type" value="Genomic_DNA"/>
</dbReference>
<evidence type="ECO:0000256" key="1">
    <source>
        <dbReference type="ARBA" id="ARBA00022714"/>
    </source>
</evidence>
<organism evidence="7 8">
    <name type="scientific">Klebsormidium nitens</name>
    <name type="common">Green alga</name>
    <name type="synonym">Ulothrix nitens</name>
    <dbReference type="NCBI Taxonomy" id="105231"/>
    <lineage>
        <taxon>Eukaryota</taxon>
        <taxon>Viridiplantae</taxon>
        <taxon>Streptophyta</taxon>
        <taxon>Klebsormidiophyceae</taxon>
        <taxon>Klebsormidiales</taxon>
        <taxon>Klebsormidiaceae</taxon>
        <taxon>Klebsormidium</taxon>
    </lineage>
</organism>
<dbReference type="GO" id="GO:0047801">
    <property type="term" value="F:L-cysteine transaminase activity"/>
    <property type="evidence" value="ECO:0000318"/>
    <property type="project" value="GO_Central"/>
</dbReference>
<keyword evidence="1" id="KW-0001">2Fe-2S</keyword>
<keyword evidence="3" id="KW-0408">Iron</keyword>
<dbReference type="InterPro" id="IPR018967">
    <property type="entry name" value="FeS-contain_CDGSH-typ"/>
</dbReference>
<evidence type="ECO:0000256" key="4">
    <source>
        <dbReference type="ARBA" id="ARBA00023014"/>
    </source>
</evidence>
<dbReference type="STRING" id="105231.A0A1Y1HIP0"/>
<dbReference type="Gene3D" id="3.40.5.90">
    <property type="entry name" value="CDGSH iron-sulfur domain, mitoNEET-type"/>
    <property type="match status" value="1"/>
</dbReference>
<dbReference type="PANTHER" id="PTHR13680">
    <property type="entry name" value="CDGSH IRON-SULFUR DOMAIN-CONTAINING PROTEIN 1"/>
    <property type="match status" value="1"/>
</dbReference>
<dbReference type="OrthoDB" id="449252at2759"/>
<evidence type="ECO:0000256" key="3">
    <source>
        <dbReference type="ARBA" id="ARBA00023004"/>
    </source>
</evidence>
<accession>A0A1Y1HIP0</accession>
<evidence type="ECO:0000313" key="7">
    <source>
        <dbReference type="EMBL" id="GAQ78370.1"/>
    </source>
</evidence>
<dbReference type="SMART" id="SM00704">
    <property type="entry name" value="ZnF_CDGSH"/>
    <property type="match status" value="1"/>
</dbReference>
<feature type="domain" description="Iron-binding zinc finger CDGSH type" evidence="6">
    <location>
        <begin position="64"/>
        <end position="99"/>
    </location>
</feature>
<dbReference type="AlphaFoldDB" id="A0A1Y1HIP0"/>
<dbReference type="InterPro" id="IPR042216">
    <property type="entry name" value="MitoNEET_CISD"/>
</dbReference>
<evidence type="ECO:0000256" key="2">
    <source>
        <dbReference type="ARBA" id="ARBA00022723"/>
    </source>
</evidence>
<dbReference type="GO" id="GO:0051537">
    <property type="term" value="F:2 iron, 2 sulfur cluster binding"/>
    <property type="evidence" value="ECO:0000318"/>
    <property type="project" value="GO_Central"/>
</dbReference>
<evidence type="ECO:0000313" key="8">
    <source>
        <dbReference type="Proteomes" id="UP000054558"/>
    </source>
</evidence>
<sequence>MASSLAVFSAPSVASLSFCQRVSPSNRSFAAAPALTAPVSRRFVVRAAEPLNPDIQKDNPKVVDIVDPTTIEKQTSYCRCWRSATFPLCNGSHVKWNKETGDNVGPLLVKAAPASS</sequence>
<keyword evidence="2" id="KW-0479">Metal-binding</keyword>
<dbReference type="GO" id="GO:0010506">
    <property type="term" value="P:regulation of autophagy"/>
    <property type="evidence" value="ECO:0007669"/>
    <property type="project" value="InterPro"/>
</dbReference>
<dbReference type="Pfam" id="PF09360">
    <property type="entry name" value="zf-CDGSH"/>
    <property type="match status" value="1"/>
</dbReference>
<dbReference type="GO" id="GO:0046872">
    <property type="term" value="F:metal ion binding"/>
    <property type="evidence" value="ECO:0007669"/>
    <property type="project" value="UniProtKB-KW"/>
</dbReference>
<protein>
    <recommendedName>
        <fullName evidence="6">Iron-binding zinc finger CDGSH type domain-containing protein</fullName>
    </recommendedName>
</protein>
<proteinExistence type="predicted"/>
<comment type="cofactor">
    <cofactor evidence="5">
        <name>[2Fe-2S] cluster</name>
        <dbReference type="ChEBI" id="CHEBI:190135"/>
    </cofactor>
</comment>
<dbReference type="InterPro" id="IPR045131">
    <property type="entry name" value="CISD1/2"/>
</dbReference>
<dbReference type="FunFam" id="3.40.5.90:FF:000001">
    <property type="entry name" value="CDGSH iron-sulfur domain-containing protein 1"/>
    <property type="match status" value="1"/>
</dbReference>
<keyword evidence="8" id="KW-1185">Reference proteome</keyword>
<reference evidence="7 8" key="1">
    <citation type="journal article" date="2014" name="Nat. Commun.">
        <title>Klebsormidium flaccidum genome reveals primary factors for plant terrestrial adaptation.</title>
        <authorList>
            <person name="Hori K."/>
            <person name="Maruyama F."/>
            <person name="Fujisawa T."/>
            <person name="Togashi T."/>
            <person name="Yamamoto N."/>
            <person name="Seo M."/>
            <person name="Sato S."/>
            <person name="Yamada T."/>
            <person name="Mori H."/>
            <person name="Tajima N."/>
            <person name="Moriyama T."/>
            <person name="Ikeuchi M."/>
            <person name="Watanabe M."/>
            <person name="Wada H."/>
            <person name="Kobayashi K."/>
            <person name="Saito M."/>
            <person name="Masuda T."/>
            <person name="Sasaki-Sekimoto Y."/>
            <person name="Mashiguchi K."/>
            <person name="Awai K."/>
            <person name="Shimojima M."/>
            <person name="Masuda S."/>
            <person name="Iwai M."/>
            <person name="Nobusawa T."/>
            <person name="Narise T."/>
            <person name="Kondo S."/>
            <person name="Saito H."/>
            <person name="Sato R."/>
            <person name="Murakawa M."/>
            <person name="Ihara Y."/>
            <person name="Oshima-Yamada Y."/>
            <person name="Ohtaka K."/>
            <person name="Satoh M."/>
            <person name="Sonobe K."/>
            <person name="Ishii M."/>
            <person name="Ohtani R."/>
            <person name="Kanamori-Sato M."/>
            <person name="Honoki R."/>
            <person name="Miyazaki D."/>
            <person name="Mochizuki H."/>
            <person name="Umetsu J."/>
            <person name="Higashi K."/>
            <person name="Shibata D."/>
            <person name="Kamiya Y."/>
            <person name="Sato N."/>
            <person name="Nakamura Y."/>
            <person name="Tabata S."/>
            <person name="Ida S."/>
            <person name="Kurokawa K."/>
            <person name="Ohta H."/>
        </authorList>
    </citation>
    <scope>NUCLEOTIDE SEQUENCE [LARGE SCALE GENOMIC DNA]</scope>
    <source>
        <strain evidence="7 8">NIES-2285</strain>
    </source>
</reference>